<gene>
    <name evidence="5" type="ORF">FALBO_17475</name>
</gene>
<dbReference type="InterPro" id="IPR036864">
    <property type="entry name" value="Zn2-C6_fun-type_DNA-bd_sf"/>
</dbReference>
<dbReference type="OrthoDB" id="2269373at2759"/>
<dbReference type="SUPFAM" id="SSF57701">
    <property type="entry name" value="Zn2/Cys6 DNA-binding domain"/>
    <property type="match status" value="1"/>
</dbReference>
<feature type="compositionally biased region" description="Low complexity" evidence="3">
    <location>
        <begin position="1"/>
        <end position="14"/>
    </location>
</feature>
<proteinExistence type="predicted"/>
<feature type="non-terminal residue" evidence="5">
    <location>
        <position position="110"/>
    </location>
</feature>
<evidence type="ECO:0000259" key="4">
    <source>
        <dbReference type="PROSITE" id="PS50048"/>
    </source>
</evidence>
<keyword evidence="6" id="KW-1185">Reference proteome</keyword>
<protein>
    <submittedName>
        <fullName evidence="5">Zn(2)-C6 fungal-type DNA-binding domain</fullName>
    </submittedName>
</protein>
<dbReference type="GO" id="GO:0005634">
    <property type="term" value="C:nucleus"/>
    <property type="evidence" value="ECO:0007669"/>
    <property type="project" value="UniProtKB-SubCell"/>
</dbReference>
<evidence type="ECO:0000256" key="3">
    <source>
        <dbReference type="SAM" id="MobiDB-lite"/>
    </source>
</evidence>
<keyword evidence="2" id="KW-0539">Nucleus</keyword>
<dbReference type="GO" id="GO:0000981">
    <property type="term" value="F:DNA-binding transcription factor activity, RNA polymerase II-specific"/>
    <property type="evidence" value="ECO:0007669"/>
    <property type="project" value="InterPro"/>
</dbReference>
<dbReference type="AlphaFoldDB" id="A0A8H4JQB9"/>
<dbReference type="CDD" id="cd00067">
    <property type="entry name" value="GAL4"/>
    <property type="match status" value="1"/>
</dbReference>
<keyword evidence="5" id="KW-0238">DNA-binding</keyword>
<dbReference type="Proteomes" id="UP000554235">
    <property type="component" value="Unassembled WGS sequence"/>
</dbReference>
<reference evidence="5 6" key="1">
    <citation type="submission" date="2020-01" db="EMBL/GenBank/DDBJ databases">
        <title>Identification and distribution of gene clusters putatively required for synthesis of sphingolipid metabolism inhibitors in phylogenetically diverse species of the filamentous fungus Fusarium.</title>
        <authorList>
            <person name="Kim H.-S."/>
            <person name="Busman M."/>
            <person name="Brown D.W."/>
            <person name="Divon H."/>
            <person name="Uhlig S."/>
            <person name="Proctor R.H."/>
        </authorList>
    </citation>
    <scope>NUCLEOTIDE SEQUENCE [LARGE SCALE GENOMIC DNA]</scope>
    <source>
        <strain evidence="5 6">NRRL 20459</strain>
    </source>
</reference>
<dbReference type="Gene3D" id="4.10.240.10">
    <property type="entry name" value="Zn(2)-C6 fungal-type DNA-binding domain"/>
    <property type="match status" value="1"/>
</dbReference>
<evidence type="ECO:0000313" key="5">
    <source>
        <dbReference type="EMBL" id="KAF4434828.1"/>
    </source>
</evidence>
<organism evidence="5 6">
    <name type="scientific">Fusarium albosuccineum</name>
    <dbReference type="NCBI Taxonomy" id="1237068"/>
    <lineage>
        <taxon>Eukaryota</taxon>
        <taxon>Fungi</taxon>
        <taxon>Dikarya</taxon>
        <taxon>Ascomycota</taxon>
        <taxon>Pezizomycotina</taxon>
        <taxon>Sordariomycetes</taxon>
        <taxon>Hypocreomycetidae</taxon>
        <taxon>Hypocreales</taxon>
        <taxon>Nectriaceae</taxon>
        <taxon>Fusarium</taxon>
        <taxon>Fusarium decemcellulare species complex</taxon>
    </lineage>
</organism>
<dbReference type="GO" id="GO:0003677">
    <property type="term" value="F:DNA binding"/>
    <property type="evidence" value="ECO:0007669"/>
    <property type="project" value="UniProtKB-KW"/>
</dbReference>
<evidence type="ECO:0000313" key="6">
    <source>
        <dbReference type="Proteomes" id="UP000554235"/>
    </source>
</evidence>
<dbReference type="PANTHER" id="PTHR31001:SF45">
    <property type="entry name" value="ZN(II)2CYS6 TRANSCRIPTION FACTOR (EUROFUNG)"/>
    <property type="match status" value="1"/>
</dbReference>
<dbReference type="SMART" id="SM00066">
    <property type="entry name" value="GAL4"/>
    <property type="match status" value="1"/>
</dbReference>
<sequence length="110" mass="12325">MPVPGSSVPGSAPQQPHPRGLHPHDSSALKLTRGTSCVLCQQRKVRCDKNKPCANCVKANVECRVIPPQPPRRRKKRLQEKDLIDRLKRYESLLAEHGVRVDAIGHDLRP</sequence>
<dbReference type="EMBL" id="JAADYS010004192">
    <property type="protein sequence ID" value="KAF4434828.1"/>
    <property type="molecule type" value="Genomic_DNA"/>
</dbReference>
<dbReference type="InterPro" id="IPR001138">
    <property type="entry name" value="Zn2Cys6_DnaBD"/>
</dbReference>
<dbReference type="GO" id="GO:0008270">
    <property type="term" value="F:zinc ion binding"/>
    <property type="evidence" value="ECO:0007669"/>
    <property type="project" value="InterPro"/>
</dbReference>
<comment type="caution">
    <text evidence="5">The sequence shown here is derived from an EMBL/GenBank/DDBJ whole genome shotgun (WGS) entry which is preliminary data.</text>
</comment>
<dbReference type="PROSITE" id="PS50048">
    <property type="entry name" value="ZN2_CY6_FUNGAL_2"/>
    <property type="match status" value="1"/>
</dbReference>
<name>A0A8H4JQB9_9HYPO</name>
<feature type="domain" description="Zn(2)-C6 fungal-type" evidence="4">
    <location>
        <begin position="36"/>
        <end position="65"/>
    </location>
</feature>
<comment type="subcellular location">
    <subcellularLocation>
        <location evidence="1">Nucleus</location>
    </subcellularLocation>
</comment>
<evidence type="ECO:0000256" key="1">
    <source>
        <dbReference type="ARBA" id="ARBA00004123"/>
    </source>
</evidence>
<feature type="region of interest" description="Disordered" evidence="3">
    <location>
        <begin position="1"/>
        <end position="28"/>
    </location>
</feature>
<evidence type="ECO:0000256" key="2">
    <source>
        <dbReference type="ARBA" id="ARBA00023242"/>
    </source>
</evidence>
<dbReference type="PANTHER" id="PTHR31001">
    <property type="entry name" value="UNCHARACTERIZED TRANSCRIPTIONAL REGULATORY PROTEIN"/>
    <property type="match status" value="1"/>
</dbReference>
<dbReference type="InterPro" id="IPR050613">
    <property type="entry name" value="Sec_Metabolite_Reg"/>
</dbReference>
<accession>A0A8H4JQB9</accession>
<dbReference type="Pfam" id="PF00172">
    <property type="entry name" value="Zn_clus"/>
    <property type="match status" value="1"/>
</dbReference>